<sequence length="126" mass="14392">LVKHAKLFRTIGARGVSSDESDDGATERNSALTFNRVSPAWRSDQLAALNWRVDEVVRRDRAPTIGKRKKPGNRMRIRMHTTKVNPRAAVPPGLPRNCYKKVWLDGLLPSQLKKLRVQDFDYDLNI</sequence>
<reference evidence="1" key="1">
    <citation type="journal article" date="2021" name="New Phytol.">
        <title>Evolutionary innovations through gain and loss of genes in the ectomycorrhizal Boletales.</title>
        <authorList>
            <person name="Wu G."/>
            <person name="Miyauchi S."/>
            <person name="Morin E."/>
            <person name="Kuo A."/>
            <person name="Drula E."/>
            <person name="Varga T."/>
            <person name="Kohler A."/>
            <person name="Feng B."/>
            <person name="Cao Y."/>
            <person name="Lipzen A."/>
            <person name="Daum C."/>
            <person name="Hundley H."/>
            <person name="Pangilinan J."/>
            <person name="Johnson J."/>
            <person name="Barry K."/>
            <person name="LaButti K."/>
            <person name="Ng V."/>
            <person name="Ahrendt S."/>
            <person name="Min B."/>
            <person name="Choi I.G."/>
            <person name="Park H."/>
            <person name="Plett J.M."/>
            <person name="Magnuson J."/>
            <person name="Spatafora J.W."/>
            <person name="Nagy L.G."/>
            <person name="Henrissat B."/>
            <person name="Grigoriev I.V."/>
            <person name="Yang Z.L."/>
            <person name="Xu J."/>
            <person name="Martin F.M."/>
        </authorList>
    </citation>
    <scope>NUCLEOTIDE SEQUENCE</scope>
    <source>
        <strain evidence="1">KUC20120723A-06</strain>
    </source>
</reference>
<evidence type="ECO:0000313" key="2">
    <source>
        <dbReference type="Proteomes" id="UP000790709"/>
    </source>
</evidence>
<dbReference type="EMBL" id="MU266676">
    <property type="protein sequence ID" value="KAH7919266.1"/>
    <property type="molecule type" value="Genomic_DNA"/>
</dbReference>
<feature type="non-terminal residue" evidence="1">
    <location>
        <position position="1"/>
    </location>
</feature>
<proteinExistence type="predicted"/>
<feature type="non-terminal residue" evidence="1">
    <location>
        <position position="126"/>
    </location>
</feature>
<protein>
    <submittedName>
        <fullName evidence="1">Uncharacterized protein</fullName>
    </submittedName>
</protein>
<name>A0ACB8B0C0_9AGAM</name>
<evidence type="ECO:0000313" key="1">
    <source>
        <dbReference type="EMBL" id="KAH7919266.1"/>
    </source>
</evidence>
<comment type="caution">
    <text evidence="1">The sequence shown here is derived from an EMBL/GenBank/DDBJ whole genome shotgun (WGS) entry which is preliminary data.</text>
</comment>
<accession>A0ACB8B0C0</accession>
<organism evidence="1 2">
    <name type="scientific">Leucogyrophana mollusca</name>
    <dbReference type="NCBI Taxonomy" id="85980"/>
    <lineage>
        <taxon>Eukaryota</taxon>
        <taxon>Fungi</taxon>
        <taxon>Dikarya</taxon>
        <taxon>Basidiomycota</taxon>
        <taxon>Agaricomycotina</taxon>
        <taxon>Agaricomycetes</taxon>
        <taxon>Agaricomycetidae</taxon>
        <taxon>Boletales</taxon>
        <taxon>Boletales incertae sedis</taxon>
        <taxon>Leucogyrophana</taxon>
    </lineage>
</organism>
<dbReference type="Proteomes" id="UP000790709">
    <property type="component" value="Unassembled WGS sequence"/>
</dbReference>
<gene>
    <name evidence="1" type="ORF">BV22DRAFT_987078</name>
</gene>
<keyword evidence="2" id="KW-1185">Reference proteome</keyword>